<gene>
    <name evidence="1" type="ORF">Ga0074812_13263</name>
</gene>
<dbReference type="SUPFAM" id="SSF51735">
    <property type="entry name" value="NAD(P)-binding Rossmann-fold domains"/>
    <property type="match status" value="1"/>
</dbReference>
<organism evidence="1 2">
    <name type="scientific">Parafrankia irregularis</name>
    <dbReference type="NCBI Taxonomy" id="795642"/>
    <lineage>
        <taxon>Bacteria</taxon>
        <taxon>Bacillati</taxon>
        <taxon>Actinomycetota</taxon>
        <taxon>Actinomycetes</taxon>
        <taxon>Frankiales</taxon>
        <taxon>Frankiaceae</taxon>
        <taxon>Parafrankia</taxon>
    </lineage>
</organism>
<dbReference type="InterPro" id="IPR036291">
    <property type="entry name" value="NAD(P)-bd_dom_sf"/>
</dbReference>
<dbReference type="Pfam" id="PF00106">
    <property type="entry name" value="adh_short"/>
    <property type="match status" value="1"/>
</dbReference>
<dbReference type="AlphaFoldDB" id="A0A0S4QXU1"/>
<reference evidence="2" key="1">
    <citation type="submission" date="2015-11" db="EMBL/GenBank/DDBJ databases">
        <authorList>
            <person name="Varghese N."/>
        </authorList>
    </citation>
    <scope>NUCLEOTIDE SEQUENCE [LARGE SCALE GENOMIC DNA]</scope>
    <source>
        <strain evidence="2">DSM 45899</strain>
    </source>
</reference>
<sequence length="267" mass="26446">MDNGAVTMDAADGSATGTAVGAAEAATGTGAATGAGATRGLVVVGPGAAFGTALLRRFAGEGFALGVISRSSDTISRVSAELGEAGHPIAGAVADVTDQRAFSVAVSRLAAEIGGLNVLVYNAKLSIRGTAFSVRADSMNQTLAVNVTGALMSVQIAAPLMADRPGATIMLTVAGPRSEPAAGRFALAVGKAGVAAMGESMAPLLAAQGIRLRTVVIDGRVGPAGPLLPDAVADHFFDAFAAPGGTAFRLAPAARRRRANTQLPLEV</sequence>
<dbReference type="RefSeq" id="WP_091284255.1">
    <property type="nucleotide sequence ID" value="NZ_FAOZ01000032.1"/>
</dbReference>
<evidence type="ECO:0000313" key="1">
    <source>
        <dbReference type="EMBL" id="CUU59858.1"/>
    </source>
</evidence>
<keyword evidence="2" id="KW-1185">Reference proteome</keyword>
<evidence type="ECO:0000313" key="2">
    <source>
        <dbReference type="Proteomes" id="UP000198802"/>
    </source>
</evidence>
<dbReference type="Gene3D" id="3.40.50.720">
    <property type="entry name" value="NAD(P)-binding Rossmann-like Domain"/>
    <property type="match status" value="1"/>
</dbReference>
<protein>
    <submittedName>
        <fullName evidence="1">NADP-dependent 3-hydroxy acid dehydrogenase YdfG</fullName>
    </submittedName>
</protein>
<dbReference type="EMBL" id="FAOZ01000032">
    <property type="protein sequence ID" value="CUU59858.1"/>
    <property type="molecule type" value="Genomic_DNA"/>
</dbReference>
<accession>A0A0S4QXU1</accession>
<dbReference type="PANTHER" id="PTHR43431:SF1">
    <property type="entry name" value="OS08G0476300 PROTEIN"/>
    <property type="match status" value="1"/>
</dbReference>
<name>A0A0S4QXU1_9ACTN</name>
<proteinExistence type="predicted"/>
<dbReference type="PANTHER" id="PTHR43431">
    <property type="entry name" value="OXIDOREDUCTASE, SHORT CHAIN DEHYDROGENASE/REDUCTASE FAMILY (AFU_ORTHOLOGUE AFUA_5G14000)"/>
    <property type="match status" value="1"/>
</dbReference>
<dbReference type="Proteomes" id="UP000198802">
    <property type="component" value="Unassembled WGS sequence"/>
</dbReference>
<dbReference type="InterPro" id="IPR002347">
    <property type="entry name" value="SDR_fam"/>
</dbReference>